<dbReference type="InterPro" id="IPR024618">
    <property type="entry name" value="DUF3857"/>
</dbReference>
<evidence type="ECO:0000259" key="1">
    <source>
        <dbReference type="Pfam" id="PF12969"/>
    </source>
</evidence>
<accession>A0A1M6MPS0</accession>
<dbReference type="RefSeq" id="WP_073221091.1">
    <property type="nucleotide sequence ID" value="NZ_FNNS01000030.1"/>
</dbReference>
<name>A0A1M6MPS0_9FLAO</name>
<reference evidence="3" key="1">
    <citation type="submission" date="2016-11" db="EMBL/GenBank/DDBJ databases">
        <authorList>
            <person name="Varghese N."/>
            <person name="Submissions S."/>
        </authorList>
    </citation>
    <scope>NUCLEOTIDE SEQUENCE [LARGE SCALE GENOMIC DNA]</scope>
    <source>
        <strain evidence="3">DSM 26349</strain>
    </source>
</reference>
<dbReference type="EMBL" id="FQYV01000028">
    <property type="protein sequence ID" value="SHJ85283.1"/>
    <property type="molecule type" value="Genomic_DNA"/>
</dbReference>
<keyword evidence="3" id="KW-1185">Reference proteome</keyword>
<proteinExistence type="predicted"/>
<dbReference type="Gene3D" id="2.60.40.3140">
    <property type="match status" value="1"/>
</dbReference>
<dbReference type="OrthoDB" id="1153981at2"/>
<dbReference type="AlphaFoldDB" id="A0A1M6MPS0"/>
<sequence>MKKSISFLVFFIIASTLLAQEIPFYKSYTWEASPNFSVNAADSTSIVGVKDKIITEFIFENKDLFEYYLEHKAVWLNSDERIEDYNKVYLPYDNSSELIVSKARVIKSNGEISELDDSKILTAKDDETQRVYKFFAFEGIEKGSIVEYYYVVKRAPEYSGKRLTFQSYYDKQDVGFDLYSPSNLVFKFKSFNGLPEVVRDTLSENKLHWTMRAAQLPGLERESQSAYNASTGFVIFKLDENLANNTKDITSYSKVSQNIYNYYYGEIDKKAQRKLNKFIDGAGVKAGMDTDEMLRKLESHIKTNVYLRHGGNAGNDLESVLNEKVATSKGMMMLFISAFNTLDIKHELILTSDRQELKFDPEFEANTFLNDYLFYFPKTDKYMAPTEFDSRYGFPPSYLTDTYGLHIKEVALGDFKSATGRIEYINPVEAAETVDKMIVDVSFDAEDLTKNAIQLNLSMTGYYAMYLQPFMNVIPQDNKTEILEGFAKRLDESATIKSKEIKNADPALFGTKPLHFILDFESEAFVEKAGNRYLFKVGELIGRQVQMYQDNERKLPLEDEFTRTYYRTLNIKIPEGYRVANADDINIDHSFSLDGEEVLMFKSFYEMNGDTLKITADEFYKINKISKEFYEDYRKVINSAADFNKVTLILEPN</sequence>
<dbReference type="Gene3D" id="2.60.120.1130">
    <property type="match status" value="1"/>
</dbReference>
<dbReference type="STRING" id="797419.SAMN05216556_13020"/>
<organism evidence="2 3">
    <name type="scientific">Aequorivita viscosa</name>
    <dbReference type="NCBI Taxonomy" id="797419"/>
    <lineage>
        <taxon>Bacteria</taxon>
        <taxon>Pseudomonadati</taxon>
        <taxon>Bacteroidota</taxon>
        <taxon>Flavobacteriia</taxon>
        <taxon>Flavobacteriales</taxon>
        <taxon>Flavobacteriaceae</taxon>
        <taxon>Aequorivita</taxon>
    </lineage>
</organism>
<feature type="domain" description="DUF3857" evidence="1">
    <location>
        <begin position="70"/>
        <end position="212"/>
    </location>
</feature>
<evidence type="ECO:0000313" key="2">
    <source>
        <dbReference type="EMBL" id="SHJ85283.1"/>
    </source>
</evidence>
<gene>
    <name evidence="2" type="ORF">SAMN04487908_12840</name>
</gene>
<dbReference type="Proteomes" id="UP000184172">
    <property type="component" value="Unassembled WGS sequence"/>
</dbReference>
<protein>
    <recommendedName>
        <fullName evidence="1">DUF3857 domain-containing protein</fullName>
    </recommendedName>
</protein>
<evidence type="ECO:0000313" key="3">
    <source>
        <dbReference type="Proteomes" id="UP000184172"/>
    </source>
</evidence>
<dbReference type="Pfam" id="PF12969">
    <property type="entry name" value="DUF3857"/>
    <property type="match status" value="1"/>
</dbReference>